<dbReference type="AlphaFoldDB" id="A0A3M9MNX2"/>
<proteinExistence type="predicted"/>
<dbReference type="EMBL" id="RJJE01000017">
    <property type="protein sequence ID" value="RNI27242.1"/>
    <property type="molecule type" value="Genomic_DNA"/>
</dbReference>
<reference evidence="1 2" key="1">
    <citation type="submission" date="2018-11" db="EMBL/GenBank/DDBJ databases">
        <title>Rufibacter latericius sp. nov., isolated from water in Baiyang Lake.</title>
        <authorList>
            <person name="Yang Y."/>
        </authorList>
    </citation>
    <scope>NUCLEOTIDE SEQUENCE [LARGE SCALE GENOMIC DNA]</scope>
    <source>
        <strain evidence="1 2">MCC P1</strain>
    </source>
</reference>
<protein>
    <submittedName>
        <fullName evidence="1">Uncharacterized protein</fullName>
    </submittedName>
</protein>
<accession>A0A3M9MNX2</accession>
<organism evidence="1 2">
    <name type="scientific">Rufibacter immobilis</name>
    <dbReference type="NCBI Taxonomy" id="1348778"/>
    <lineage>
        <taxon>Bacteria</taxon>
        <taxon>Pseudomonadati</taxon>
        <taxon>Bacteroidota</taxon>
        <taxon>Cytophagia</taxon>
        <taxon>Cytophagales</taxon>
        <taxon>Hymenobacteraceae</taxon>
        <taxon>Rufibacter</taxon>
    </lineage>
</organism>
<dbReference type="Proteomes" id="UP000271010">
    <property type="component" value="Unassembled WGS sequence"/>
</dbReference>
<comment type="caution">
    <text evidence="1">The sequence shown here is derived from an EMBL/GenBank/DDBJ whole genome shotgun (WGS) entry which is preliminary data.</text>
</comment>
<gene>
    <name evidence="1" type="ORF">EFA69_13865</name>
</gene>
<evidence type="ECO:0000313" key="2">
    <source>
        <dbReference type="Proteomes" id="UP000271010"/>
    </source>
</evidence>
<name>A0A3M9MNX2_9BACT</name>
<sequence>MPLQDQHRYMMEQTNYGEDALHHLFLLVEAQDATCMLNLAGHPLRIREVVFQMVENGCRVSKVEADGYNTFLYDKEVTEIYDYLTTIIKVKFMHV</sequence>
<evidence type="ECO:0000313" key="1">
    <source>
        <dbReference type="EMBL" id="RNI27242.1"/>
    </source>
</evidence>
<keyword evidence="2" id="KW-1185">Reference proteome</keyword>